<dbReference type="GO" id="GO:0005737">
    <property type="term" value="C:cytoplasm"/>
    <property type="evidence" value="ECO:0007669"/>
    <property type="project" value="TreeGrafter"/>
</dbReference>
<keyword evidence="7" id="KW-0718">Serine biosynthesis</keyword>
<dbReference type="GO" id="GO:0036424">
    <property type="term" value="F:L-phosphoserine phosphatase activity"/>
    <property type="evidence" value="ECO:0007669"/>
    <property type="project" value="TreeGrafter"/>
</dbReference>
<comment type="caution">
    <text evidence="13">The sequence shown here is derived from an EMBL/GenBank/DDBJ whole genome shotgun (WGS) entry which is preliminary data.</text>
</comment>
<comment type="pathway">
    <text evidence="1">Amino-acid biosynthesis; L-serine biosynthesis; L-serine from 3-phospho-D-glycerate: step 3/3.</text>
</comment>
<reference evidence="13 14" key="1">
    <citation type="submission" date="2016-10" db="EMBL/GenBank/DDBJ databases">
        <title>Comparative genome analysis of multiple Pseudomonas spp. focuses on biocontrol and plant growth promoting traits.</title>
        <authorList>
            <person name="Tao X.-Y."/>
            <person name="Taylor C.G."/>
        </authorList>
    </citation>
    <scope>NUCLEOTIDE SEQUENCE [LARGE SCALE GENOMIC DNA]</scope>
    <source>
        <strain evidence="13 14">36B3</strain>
    </source>
</reference>
<dbReference type="NCBIfam" id="NF010109">
    <property type="entry name" value="PRK13582.1"/>
    <property type="match status" value="1"/>
</dbReference>
<dbReference type="SUPFAM" id="SSF56784">
    <property type="entry name" value="HAD-like"/>
    <property type="match status" value="1"/>
</dbReference>
<dbReference type="Pfam" id="PF00702">
    <property type="entry name" value="Hydrolase"/>
    <property type="match status" value="1"/>
</dbReference>
<dbReference type="NCBIfam" id="TIGR02137">
    <property type="entry name" value="HSK-PSP"/>
    <property type="match status" value="1"/>
</dbReference>
<evidence type="ECO:0000256" key="2">
    <source>
        <dbReference type="ARBA" id="ARBA00012640"/>
    </source>
</evidence>
<feature type="active site" description="Nucleophile" evidence="10">
    <location>
        <position position="7"/>
    </location>
</feature>
<evidence type="ECO:0000256" key="6">
    <source>
        <dbReference type="ARBA" id="ARBA00022842"/>
    </source>
</evidence>
<dbReference type="InterPro" id="IPR011863">
    <property type="entry name" value="HSK-PSP"/>
</dbReference>
<feature type="binding site" evidence="11">
    <location>
        <begin position="90"/>
        <end position="91"/>
    </location>
    <ligand>
        <name>substrate</name>
    </ligand>
</feature>
<evidence type="ECO:0000256" key="12">
    <source>
        <dbReference type="PIRSR" id="PIRSR611863-3"/>
    </source>
</evidence>
<evidence type="ECO:0000256" key="11">
    <source>
        <dbReference type="PIRSR" id="PIRSR611863-2"/>
    </source>
</evidence>
<dbReference type="GO" id="GO:0000287">
    <property type="term" value="F:magnesium ion binding"/>
    <property type="evidence" value="ECO:0007669"/>
    <property type="project" value="TreeGrafter"/>
</dbReference>
<feature type="binding site" evidence="12">
    <location>
        <position position="9"/>
    </location>
    <ligand>
        <name>Mg(2+)</name>
        <dbReference type="ChEBI" id="CHEBI:18420"/>
    </ligand>
</feature>
<keyword evidence="5" id="KW-0378">Hydrolase</keyword>
<comment type="cofactor">
    <cofactor evidence="12">
        <name>Mg(2+)</name>
        <dbReference type="ChEBI" id="CHEBI:18420"/>
    </cofactor>
    <text evidence="12">Binds 1 Mg(2+) ion per subunit.</text>
</comment>
<accession>A0A423NS97</accession>
<feature type="binding site" evidence="12">
    <location>
        <position position="152"/>
    </location>
    <ligand>
        <name>Mg(2+)</name>
        <dbReference type="ChEBI" id="CHEBI:18420"/>
    </ligand>
</feature>
<evidence type="ECO:0000256" key="8">
    <source>
        <dbReference type="ARBA" id="ARBA00048138"/>
    </source>
</evidence>
<evidence type="ECO:0000313" key="14">
    <source>
        <dbReference type="Proteomes" id="UP000284207"/>
    </source>
</evidence>
<feature type="binding site" evidence="11">
    <location>
        <position position="155"/>
    </location>
    <ligand>
        <name>substrate</name>
    </ligand>
</feature>
<feature type="binding site" evidence="12">
    <location>
        <position position="7"/>
    </location>
    <ligand>
        <name>Mg(2+)</name>
        <dbReference type="ChEBI" id="CHEBI:18420"/>
    </ligand>
</feature>
<proteinExistence type="predicted"/>
<feature type="binding site" evidence="11">
    <location>
        <position position="15"/>
    </location>
    <ligand>
        <name>substrate</name>
    </ligand>
</feature>
<evidence type="ECO:0000256" key="7">
    <source>
        <dbReference type="ARBA" id="ARBA00023299"/>
    </source>
</evidence>
<evidence type="ECO:0000256" key="3">
    <source>
        <dbReference type="ARBA" id="ARBA00022605"/>
    </source>
</evidence>
<dbReference type="PANTHER" id="PTHR43344:SF2">
    <property type="entry name" value="PHOSPHOSERINE PHOSPHATASE"/>
    <property type="match status" value="1"/>
</dbReference>
<comment type="catalytic activity">
    <reaction evidence="9">
        <text>O-phospho-D-serine + H2O = D-serine + phosphate</text>
        <dbReference type="Rhea" id="RHEA:24873"/>
        <dbReference type="ChEBI" id="CHEBI:15377"/>
        <dbReference type="ChEBI" id="CHEBI:35247"/>
        <dbReference type="ChEBI" id="CHEBI:43474"/>
        <dbReference type="ChEBI" id="CHEBI:58680"/>
        <dbReference type="EC" id="3.1.3.3"/>
    </reaction>
</comment>
<feature type="binding site" evidence="11">
    <location>
        <position position="46"/>
    </location>
    <ligand>
        <name>substrate</name>
    </ligand>
</feature>
<protein>
    <recommendedName>
        <fullName evidence="2">phosphoserine phosphatase</fullName>
        <ecNumber evidence="2">3.1.3.3</ecNumber>
    </recommendedName>
</protein>
<dbReference type="GO" id="GO:0006564">
    <property type="term" value="P:L-serine biosynthetic process"/>
    <property type="evidence" value="ECO:0007669"/>
    <property type="project" value="UniProtKB-KW"/>
</dbReference>
<organism evidence="13 14">
    <name type="scientific">Pseudomonas moraviensis</name>
    <dbReference type="NCBI Taxonomy" id="321662"/>
    <lineage>
        <taxon>Bacteria</taxon>
        <taxon>Pseudomonadati</taxon>
        <taxon>Pseudomonadota</taxon>
        <taxon>Gammaproteobacteria</taxon>
        <taxon>Pseudomonadales</taxon>
        <taxon>Pseudomonadaceae</taxon>
        <taxon>Pseudomonas</taxon>
    </lineage>
</organism>
<evidence type="ECO:0000256" key="1">
    <source>
        <dbReference type="ARBA" id="ARBA00005135"/>
    </source>
</evidence>
<dbReference type="RefSeq" id="WP_123418707.1">
    <property type="nucleotide sequence ID" value="NZ_MOCA01000004.1"/>
</dbReference>
<name>A0A423NS97_9PSED</name>
<feature type="active site" description="Proton donor" evidence="10">
    <location>
        <position position="9"/>
    </location>
</feature>
<dbReference type="InterPro" id="IPR023214">
    <property type="entry name" value="HAD_sf"/>
</dbReference>
<dbReference type="PANTHER" id="PTHR43344">
    <property type="entry name" value="PHOSPHOSERINE PHOSPHATASE"/>
    <property type="match status" value="1"/>
</dbReference>
<keyword evidence="4" id="KW-0479">Metal-binding</keyword>
<dbReference type="EMBL" id="MOCA01000004">
    <property type="protein sequence ID" value="ROO01134.1"/>
    <property type="molecule type" value="Genomic_DNA"/>
</dbReference>
<dbReference type="Gene3D" id="3.40.50.1000">
    <property type="entry name" value="HAD superfamily/HAD-like"/>
    <property type="match status" value="1"/>
</dbReference>
<evidence type="ECO:0000256" key="10">
    <source>
        <dbReference type="PIRSR" id="PIRSR611863-1"/>
    </source>
</evidence>
<evidence type="ECO:0000313" key="13">
    <source>
        <dbReference type="EMBL" id="ROO01134.1"/>
    </source>
</evidence>
<dbReference type="EC" id="3.1.3.3" evidence="2"/>
<feature type="binding site" evidence="11">
    <location>
        <position position="133"/>
    </location>
    <ligand>
        <name>substrate</name>
    </ligand>
</feature>
<keyword evidence="6" id="KW-0460">Magnesium</keyword>
<dbReference type="InterPro" id="IPR050582">
    <property type="entry name" value="HAD-like_SerB"/>
</dbReference>
<sequence>MEIACLDLEGVLVPEIWIAFAEKTGIDSLKATTRDISDYDVLMKQRLRILDEHGLKLSDIQEVIATLKPLDGAVEFVNWLRERFQVVILSDTFYEFSHPLMRQLGFPTLLCHRLITDETGRVTSYQLRQKDPKRQSVLAFKSLYYRVIAAGDSYNDTTMLGEADAGILFHAPDNVIREFPQFPAVHTFEELKQEFLKASNRDLNL</sequence>
<gene>
    <name evidence="13" type="ORF">BK674_11355</name>
</gene>
<evidence type="ECO:0000256" key="5">
    <source>
        <dbReference type="ARBA" id="ARBA00022801"/>
    </source>
</evidence>
<dbReference type="Gene3D" id="3.90.1470.10">
    <property type="entry name" value="thrh gene product, domain 2"/>
    <property type="match status" value="1"/>
</dbReference>
<dbReference type="Proteomes" id="UP000284207">
    <property type="component" value="Unassembled WGS sequence"/>
</dbReference>
<dbReference type="AlphaFoldDB" id="A0A423NS97"/>
<keyword evidence="3" id="KW-0028">Amino-acid biosynthesis</keyword>
<evidence type="ECO:0000256" key="9">
    <source>
        <dbReference type="ARBA" id="ARBA00048523"/>
    </source>
</evidence>
<evidence type="ECO:0000256" key="4">
    <source>
        <dbReference type="ARBA" id="ARBA00022723"/>
    </source>
</evidence>
<dbReference type="InterPro" id="IPR036412">
    <property type="entry name" value="HAD-like_sf"/>
</dbReference>
<comment type="catalytic activity">
    <reaction evidence="8">
        <text>O-phospho-L-serine + H2O = L-serine + phosphate</text>
        <dbReference type="Rhea" id="RHEA:21208"/>
        <dbReference type="ChEBI" id="CHEBI:15377"/>
        <dbReference type="ChEBI" id="CHEBI:33384"/>
        <dbReference type="ChEBI" id="CHEBI:43474"/>
        <dbReference type="ChEBI" id="CHEBI:57524"/>
        <dbReference type="EC" id="3.1.3.3"/>
    </reaction>
</comment>